<organism evidence="1 2">
    <name type="scientific">Dermatophagoides farinae</name>
    <name type="common">American house dust mite</name>
    <dbReference type="NCBI Taxonomy" id="6954"/>
    <lineage>
        <taxon>Eukaryota</taxon>
        <taxon>Metazoa</taxon>
        <taxon>Ecdysozoa</taxon>
        <taxon>Arthropoda</taxon>
        <taxon>Chelicerata</taxon>
        <taxon>Arachnida</taxon>
        <taxon>Acari</taxon>
        <taxon>Acariformes</taxon>
        <taxon>Sarcoptiformes</taxon>
        <taxon>Astigmata</taxon>
        <taxon>Psoroptidia</taxon>
        <taxon>Analgoidea</taxon>
        <taxon>Pyroglyphidae</taxon>
        <taxon>Dermatophagoidinae</taxon>
        <taxon>Dermatophagoides</taxon>
    </lineage>
</organism>
<dbReference type="PANTHER" id="PTHR22762:SF133">
    <property type="entry name" value="P-TYPE DOMAIN-CONTAINING PROTEIN"/>
    <property type="match status" value="1"/>
</dbReference>
<dbReference type="AlphaFoldDB" id="A0A922I580"/>
<dbReference type="InterPro" id="IPR013780">
    <property type="entry name" value="Glyco_hydro_b"/>
</dbReference>
<comment type="caution">
    <text evidence="1">The sequence shown here is derived from an EMBL/GenBank/DDBJ whole genome shotgun (WGS) entry which is preliminary data.</text>
</comment>
<reference evidence="1" key="1">
    <citation type="submission" date="2013-05" db="EMBL/GenBank/DDBJ databases">
        <authorList>
            <person name="Yim A.K.Y."/>
            <person name="Chan T.F."/>
            <person name="Ji K.M."/>
            <person name="Liu X.Y."/>
            <person name="Zhou J.W."/>
            <person name="Li R.Q."/>
            <person name="Yang K.Y."/>
            <person name="Li J."/>
            <person name="Li M."/>
            <person name="Law P.T.W."/>
            <person name="Wu Y.L."/>
            <person name="Cai Z.L."/>
            <person name="Qin H."/>
            <person name="Bao Y."/>
            <person name="Leung R.K.K."/>
            <person name="Ng P.K.S."/>
            <person name="Zou J."/>
            <person name="Zhong X.J."/>
            <person name="Ran P.X."/>
            <person name="Zhong N.S."/>
            <person name="Liu Z.G."/>
            <person name="Tsui S.K.W."/>
        </authorList>
    </citation>
    <scope>NUCLEOTIDE SEQUENCE</scope>
    <source>
        <strain evidence="1">Derf</strain>
        <tissue evidence="1">Whole organism</tissue>
    </source>
</reference>
<evidence type="ECO:0000313" key="2">
    <source>
        <dbReference type="Proteomes" id="UP000790347"/>
    </source>
</evidence>
<accession>A0A922I580</accession>
<reference evidence="1" key="2">
    <citation type="journal article" date="2022" name="Res Sq">
        <title>Comparative Genomics Reveals Insights into the Divergent Evolution of Astigmatic Mites and Household Pest Adaptations.</title>
        <authorList>
            <person name="Xiong Q."/>
            <person name="Wan A.T.-Y."/>
            <person name="Liu X.-Y."/>
            <person name="Fung C.S.-H."/>
            <person name="Xiao X."/>
            <person name="Malainual N."/>
            <person name="Hou J."/>
            <person name="Wang L."/>
            <person name="Wang M."/>
            <person name="Yang K."/>
            <person name="Cui Y."/>
            <person name="Leung E."/>
            <person name="Nong W."/>
            <person name="Shin S.-K."/>
            <person name="Au S."/>
            <person name="Jeong K.Y."/>
            <person name="Chew F.T."/>
            <person name="Hui J."/>
            <person name="Leung T.F."/>
            <person name="Tungtrongchitr A."/>
            <person name="Zhong N."/>
            <person name="Liu Z."/>
            <person name="Tsui S."/>
        </authorList>
    </citation>
    <scope>NUCLEOTIDE SEQUENCE</scope>
    <source>
        <strain evidence="1">Derf</strain>
        <tissue evidence="1">Whole organism</tissue>
    </source>
</reference>
<dbReference type="Gene3D" id="2.60.40.1180">
    <property type="entry name" value="Golgi alpha-mannosidase II"/>
    <property type="match status" value="1"/>
</dbReference>
<dbReference type="EMBL" id="ASGP02000003">
    <property type="protein sequence ID" value="KAH9517565.1"/>
    <property type="molecule type" value="Genomic_DNA"/>
</dbReference>
<keyword evidence="2" id="KW-1185">Reference proteome</keyword>
<protein>
    <submittedName>
        <fullName evidence="1">Uncharacterized protein</fullName>
    </submittedName>
</protein>
<dbReference type="GO" id="GO:0004553">
    <property type="term" value="F:hydrolase activity, hydrolyzing O-glycosyl compounds"/>
    <property type="evidence" value="ECO:0007669"/>
    <property type="project" value="TreeGrafter"/>
</dbReference>
<gene>
    <name evidence="1" type="ORF">DERF_008227</name>
</gene>
<evidence type="ECO:0000313" key="1">
    <source>
        <dbReference type="EMBL" id="KAH9517565.1"/>
    </source>
</evidence>
<dbReference type="Proteomes" id="UP000790347">
    <property type="component" value="Unassembled WGS sequence"/>
</dbReference>
<dbReference type="PANTHER" id="PTHR22762">
    <property type="entry name" value="ALPHA-GLUCOSIDASE"/>
    <property type="match status" value="1"/>
</dbReference>
<proteinExistence type="predicted"/>
<name>A0A922I580_DERFA</name>
<sequence>MYIFPKGTWFFVGDYQRIEGKGQFMSMPALFTYPNVYYRSGSIIPIQKPNITSEATRQEPFSLLVILENELSAATGQLYLDAVKNQNLNIESKHLGYRNQSDYRGNHHPWILSTAAIYLD</sequence>